<comment type="subcellular location">
    <subcellularLocation>
        <location evidence="1 12">Secreted</location>
    </subcellularLocation>
</comment>
<dbReference type="GO" id="GO:0004222">
    <property type="term" value="F:metalloendopeptidase activity"/>
    <property type="evidence" value="ECO:0007669"/>
    <property type="project" value="InterPro"/>
</dbReference>
<name>L8WUE6_THACA</name>
<evidence type="ECO:0000256" key="2">
    <source>
        <dbReference type="ARBA" id="ARBA00006006"/>
    </source>
</evidence>
<dbReference type="PRINTS" id="PR00999">
    <property type="entry name" value="FUNGALYSIN"/>
</dbReference>
<accession>L8WUE6</accession>
<gene>
    <name evidence="13" type="ORF">AG1IA_05996</name>
</gene>
<evidence type="ECO:0000256" key="8">
    <source>
        <dbReference type="ARBA" id="ARBA00023049"/>
    </source>
</evidence>
<evidence type="ECO:0000313" key="13">
    <source>
        <dbReference type="EMBL" id="ELU39974.1"/>
    </source>
</evidence>
<dbReference type="EC" id="3.4.24.-" evidence="12"/>
<dbReference type="AlphaFoldDB" id="L8WUE6"/>
<dbReference type="Pfam" id="PF02128">
    <property type="entry name" value="Peptidase_M36"/>
    <property type="match status" value="1"/>
</dbReference>
<evidence type="ECO:0000256" key="9">
    <source>
        <dbReference type="ARBA" id="ARBA00023145"/>
    </source>
</evidence>
<keyword evidence="3 12" id="KW-0964">Secreted</keyword>
<feature type="binding site" evidence="11">
    <location>
        <position position="448"/>
    </location>
    <ligand>
        <name>Zn(2+)</name>
        <dbReference type="ChEBI" id="CHEBI:29105"/>
        <note>catalytic</note>
    </ligand>
</feature>
<dbReference type="GO" id="GO:0005615">
    <property type="term" value="C:extracellular space"/>
    <property type="evidence" value="ECO:0007669"/>
    <property type="project" value="InterPro"/>
</dbReference>
<proteinExistence type="inferred from homology"/>
<protein>
    <recommendedName>
        <fullName evidence="12">Extracellular metalloproteinase</fullName>
        <ecNumber evidence="12">3.4.24.-</ecNumber>
    </recommendedName>
    <alternativeName>
        <fullName evidence="12">Fungalysin</fullName>
    </alternativeName>
</protein>
<reference evidence="13 14" key="1">
    <citation type="journal article" date="2013" name="Nat. Commun.">
        <title>The evolution and pathogenic mechanisms of the rice sheath blight pathogen.</title>
        <authorList>
            <person name="Zheng A."/>
            <person name="Lin R."/>
            <person name="Xu L."/>
            <person name="Qin P."/>
            <person name="Tang C."/>
            <person name="Ai P."/>
            <person name="Zhang D."/>
            <person name="Liu Y."/>
            <person name="Sun Z."/>
            <person name="Feng H."/>
            <person name="Wang Y."/>
            <person name="Chen Y."/>
            <person name="Liang X."/>
            <person name="Fu R."/>
            <person name="Li Q."/>
            <person name="Zhang J."/>
            <person name="Yu X."/>
            <person name="Xie Z."/>
            <person name="Ding L."/>
            <person name="Guan P."/>
            <person name="Tang J."/>
            <person name="Liang Y."/>
            <person name="Wang S."/>
            <person name="Deng Q."/>
            <person name="Li S."/>
            <person name="Zhu J."/>
            <person name="Wang L."/>
            <person name="Liu H."/>
            <person name="Li P."/>
        </authorList>
    </citation>
    <scope>NUCLEOTIDE SEQUENCE [LARGE SCALE GENOMIC DNA]</scope>
    <source>
        <strain evidence="14">AG-1 IA</strain>
    </source>
</reference>
<evidence type="ECO:0000256" key="1">
    <source>
        <dbReference type="ARBA" id="ARBA00004613"/>
    </source>
</evidence>
<dbReference type="Gene3D" id="3.10.170.10">
    <property type="match status" value="1"/>
</dbReference>
<keyword evidence="8 12" id="KW-0482">Metalloprotease</keyword>
<evidence type="ECO:0000313" key="14">
    <source>
        <dbReference type="Proteomes" id="UP000011668"/>
    </source>
</evidence>
<evidence type="ECO:0000256" key="11">
    <source>
        <dbReference type="PIRSR" id="PIRSR601842-2"/>
    </source>
</evidence>
<feature type="binding site" evidence="11">
    <location>
        <position position="473"/>
    </location>
    <ligand>
        <name>Zn(2+)</name>
        <dbReference type="ChEBI" id="CHEBI:29105"/>
        <note>catalytic</note>
    </ligand>
</feature>
<evidence type="ECO:0000256" key="7">
    <source>
        <dbReference type="ARBA" id="ARBA00022833"/>
    </source>
</evidence>
<dbReference type="GO" id="GO:0006508">
    <property type="term" value="P:proteolysis"/>
    <property type="evidence" value="ECO:0007669"/>
    <property type="project" value="UniProtKB-KW"/>
</dbReference>
<keyword evidence="4 12" id="KW-0645">Protease</keyword>
<dbReference type="InterPro" id="IPR001842">
    <property type="entry name" value="Peptidase_M36"/>
</dbReference>
<evidence type="ECO:0000256" key="6">
    <source>
        <dbReference type="ARBA" id="ARBA00022801"/>
    </source>
</evidence>
<dbReference type="OrthoDB" id="3227768at2759"/>
<keyword evidence="7 11" id="KW-0862">Zinc</keyword>
<sequence>MLSAQSLFPSQRHNMTLLTKLASIALLIASGVIAAPWSHQSRVSSTTHHTRALGPHNIKIRSFHPSSTFEFNKTYGVTGVDHPLSKRALKASSSEAAKSFLESKTEIHPSEITHRTSHSSENISNEFFNQEIVGENDHRYKTRIIEEQWQNGIKVANAVANVALKENRVISYGANFVKPSAFNIASATPIFQQEKAIENAEFVTGAKYNSYPVELQYIITDSGDAVLTYTIEVQNDDTFELYHVHVDASDGEVVSVVDFVSSATAPNAIDQYRVTPFTSQDLSDTGFSLITDPFDELASPNGWHRYGTTNTTDTSGNNVRAYVAGNAGYETTVQSSSTNIYNYVRDPTLSVYQGTNPDAARVNVFYIANMMHDLTYRYGFTEKTWNFQQDNRGLGGAENDRMEIRVQGNSIGIITVPADGRPAMMELGIWSQGDGAFQNDVTIHEYTHGIVGRLTGGGTAKCFQTTEAFGLNEGWADALPNLIQRTSAEDRDFLYAKWANGKNLRTYPYSTNKTTHPRMYGDSGTNSDTLAIAELWAVIWHEITVALMQEHGFASNLFDPTLTNGNTMTLHLIIDGLIAQPCNPTFIDARNAVIQADANRYNGANKCTLWKAFAKRGLGYGQGRY</sequence>
<evidence type="ECO:0000256" key="10">
    <source>
        <dbReference type="PIRSR" id="PIRSR601842-1"/>
    </source>
</evidence>
<evidence type="ECO:0000256" key="4">
    <source>
        <dbReference type="ARBA" id="ARBA00022670"/>
    </source>
</evidence>
<dbReference type="InterPro" id="IPR027268">
    <property type="entry name" value="Peptidase_M4/M1_CTD_sf"/>
</dbReference>
<keyword evidence="6 12" id="KW-0378">Hydrolase</keyword>
<keyword evidence="9 12" id="KW-0865">Zymogen</keyword>
<dbReference type="PANTHER" id="PTHR33478">
    <property type="entry name" value="EXTRACELLULAR METALLOPROTEINASE MEP"/>
    <property type="match status" value="1"/>
</dbReference>
<dbReference type="SUPFAM" id="SSF55486">
    <property type="entry name" value="Metalloproteases ('zincins'), catalytic domain"/>
    <property type="match status" value="1"/>
</dbReference>
<keyword evidence="14" id="KW-1185">Reference proteome</keyword>
<comment type="cofactor">
    <cofactor evidence="11">
        <name>Zn(2+)</name>
        <dbReference type="ChEBI" id="CHEBI:29105"/>
    </cofactor>
    <text evidence="11">Binds 1 zinc ion per subunit.</text>
</comment>
<evidence type="ECO:0000256" key="5">
    <source>
        <dbReference type="ARBA" id="ARBA00022723"/>
    </source>
</evidence>
<dbReference type="OMA" id="VIWHEIT"/>
<dbReference type="Proteomes" id="UP000011668">
    <property type="component" value="Unassembled WGS sequence"/>
</dbReference>
<comment type="caution">
    <text evidence="13">The sequence shown here is derived from an EMBL/GenBank/DDBJ whole genome shotgun (WGS) entry which is preliminary data.</text>
</comment>
<evidence type="ECO:0000256" key="3">
    <source>
        <dbReference type="ARBA" id="ARBA00022525"/>
    </source>
</evidence>
<evidence type="ECO:0000256" key="12">
    <source>
        <dbReference type="RuleBase" id="RU364017"/>
    </source>
</evidence>
<dbReference type="GO" id="GO:0008270">
    <property type="term" value="F:zinc ion binding"/>
    <property type="evidence" value="ECO:0007669"/>
    <property type="project" value="InterPro"/>
</dbReference>
<dbReference type="EMBL" id="AFRT01001559">
    <property type="protein sequence ID" value="ELU39974.1"/>
    <property type="molecule type" value="Genomic_DNA"/>
</dbReference>
<dbReference type="InterPro" id="IPR050371">
    <property type="entry name" value="Fungal_virulence_M36"/>
</dbReference>
<dbReference type="Gene3D" id="1.10.390.10">
    <property type="entry name" value="Neutral Protease Domain 2"/>
    <property type="match status" value="1"/>
</dbReference>
<comment type="similarity">
    <text evidence="2 12">Belongs to the peptidase M36 family.</text>
</comment>
<dbReference type="CDD" id="cd09596">
    <property type="entry name" value="M36"/>
    <property type="match status" value="1"/>
</dbReference>
<feature type="active site" evidence="10">
    <location>
        <position position="445"/>
    </location>
</feature>
<organism evidence="13 14">
    <name type="scientific">Thanatephorus cucumeris (strain AG1-IA)</name>
    <name type="common">Rice sheath blight fungus</name>
    <name type="synonym">Rhizoctonia solani</name>
    <dbReference type="NCBI Taxonomy" id="983506"/>
    <lineage>
        <taxon>Eukaryota</taxon>
        <taxon>Fungi</taxon>
        <taxon>Dikarya</taxon>
        <taxon>Basidiomycota</taxon>
        <taxon>Agaricomycotina</taxon>
        <taxon>Agaricomycetes</taxon>
        <taxon>Cantharellales</taxon>
        <taxon>Ceratobasidiaceae</taxon>
        <taxon>Rhizoctonia</taxon>
        <taxon>Rhizoctonia solani AG-1</taxon>
    </lineage>
</organism>
<dbReference type="PANTHER" id="PTHR33478:SF1">
    <property type="entry name" value="EXTRACELLULAR METALLOPROTEINASE MEP"/>
    <property type="match status" value="1"/>
</dbReference>
<keyword evidence="5 11" id="KW-0479">Metal-binding</keyword>
<feature type="binding site" evidence="11">
    <location>
        <position position="444"/>
    </location>
    <ligand>
        <name>Zn(2+)</name>
        <dbReference type="ChEBI" id="CHEBI:29105"/>
        <note>catalytic</note>
    </ligand>
</feature>
<dbReference type="HOGENOM" id="CLU_012703_4_2_1"/>